<evidence type="ECO:0000256" key="5">
    <source>
        <dbReference type="ARBA" id="ARBA00022448"/>
    </source>
</evidence>
<accession>A0A8A2F8M5</accession>
<comment type="function">
    <text evidence="1">Core subunit of the mitochondrial membrane respiratory chain NADH dehydrogenase (Complex I) that is believed to belong to the minimal assembly required for catalysis. Complex I functions in the transfer of electrons from NADH to the respiratory chain. The immediate electron acceptor for the enzyme is believed to be ubiquinone.</text>
</comment>
<keyword evidence="9 13" id="KW-0830">Ubiquinone</keyword>
<protein>
    <recommendedName>
        <fullName evidence="4 13">NADH-ubiquinone oxidoreductase chain 1</fullName>
        <ecNumber evidence="13">7.1.1.2</ecNumber>
    </recommendedName>
</protein>
<geneLocation type="mitochondrion" evidence="15"/>
<feature type="transmembrane region" description="Helical" evidence="14">
    <location>
        <begin position="291"/>
        <end position="313"/>
    </location>
</feature>
<evidence type="ECO:0000313" key="15">
    <source>
        <dbReference type="EMBL" id="QSV12556.1"/>
    </source>
</evidence>
<dbReference type="GO" id="GO:0008137">
    <property type="term" value="F:NADH dehydrogenase (ubiquinone) activity"/>
    <property type="evidence" value="ECO:0007669"/>
    <property type="project" value="UniProtKB-EC"/>
</dbReference>
<evidence type="ECO:0000256" key="2">
    <source>
        <dbReference type="ARBA" id="ARBA00004448"/>
    </source>
</evidence>
<evidence type="ECO:0000256" key="8">
    <source>
        <dbReference type="ARBA" id="ARBA00022989"/>
    </source>
</evidence>
<dbReference type="PANTHER" id="PTHR11432">
    <property type="entry name" value="NADH DEHYDROGENASE SUBUNIT 1"/>
    <property type="match status" value="1"/>
</dbReference>
<proteinExistence type="inferred from homology"/>
<dbReference type="HAMAP" id="MF_01350">
    <property type="entry name" value="NDH1_NuoH"/>
    <property type="match status" value="1"/>
</dbReference>
<evidence type="ECO:0000256" key="11">
    <source>
        <dbReference type="ARBA" id="ARBA00023136"/>
    </source>
</evidence>
<dbReference type="PROSITE" id="PS00668">
    <property type="entry name" value="COMPLEX1_ND1_2"/>
    <property type="match status" value="1"/>
</dbReference>
<evidence type="ECO:0000256" key="10">
    <source>
        <dbReference type="ARBA" id="ARBA00023128"/>
    </source>
</evidence>
<comment type="subcellular location">
    <subcellularLocation>
        <location evidence="2 12">Mitochondrion inner membrane</location>
        <topology evidence="2 12">Multi-pass membrane protein</topology>
    </subcellularLocation>
</comment>
<sequence length="314" mass="36810">MSYYLNSIILSIDVVIMVLISVAFLTLLERKVLGYVQLRKGPNKVGIFGLLQPFSDGMKLFLKESLIILKTNYFFYIISPMLSMMIMLMLWLTLPYYVDFMNSNINMLTIFCFLSLGVYPLMLSGWSSTSSFAMLGSLRSVAQTISYEVSMIFIFFSVLLLVESYNLIELMEYQYYSWFILMLFPVSEMMFISMLAELNRTPFDLSEGESELVSGFNVEYMSGSFAMFFIAEYGMILFMMYLFTLIFLGGNIFNISFYIMYMMMVILVIWIRGTYPRYRYDTVMELVWKDFLPTILAILMIISFFKMMLIIFLY</sequence>
<feature type="transmembrane region" description="Helical" evidence="14">
    <location>
        <begin position="105"/>
        <end position="125"/>
    </location>
</feature>
<dbReference type="PROSITE" id="PS00667">
    <property type="entry name" value="COMPLEX1_ND1_1"/>
    <property type="match status" value="1"/>
</dbReference>
<keyword evidence="12" id="KW-0520">NAD</keyword>
<evidence type="ECO:0000256" key="9">
    <source>
        <dbReference type="ARBA" id="ARBA00023075"/>
    </source>
</evidence>
<dbReference type="EC" id="7.1.1.2" evidence="13"/>
<feature type="transmembrane region" description="Helical" evidence="14">
    <location>
        <begin position="73"/>
        <end position="98"/>
    </location>
</feature>
<organism evidence="15">
    <name type="scientific">Dolichoris vasculosae</name>
    <dbReference type="NCBI Taxonomy" id="130022"/>
    <lineage>
        <taxon>Eukaryota</taxon>
        <taxon>Metazoa</taxon>
        <taxon>Ecdysozoa</taxon>
        <taxon>Arthropoda</taxon>
        <taxon>Hexapoda</taxon>
        <taxon>Insecta</taxon>
        <taxon>Pterygota</taxon>
        <taxon>Neoptera</taxon>
        <taxon>Endopterygota</taxon>
        <taxon>Hymenoptera</taxon>
        <taxon>Apocrita</taxon>
        <taxon>Proctotrupomorpha</taxon>
        <taxon>Chalcidoidea</taxon>
        <taxon>Agaonidae</taxon>
        <taxon>Agaoninae</taxon>
        <taxon>Dolichoris</taxon>
    </lineage>
</organism>
<name>A0A8A2F8M5_9HYME</name>
<comment type="similarity">
    <text evidence="3 12">Belongs to the complex I subunit 1 family.</text>
</comment>
<feature type="transmembrane region" description="Helical" evidence="14">
    <location>
        <begin position="225"/>
        <end position="248"/>
    </location>
</feature>
<reference evidence="15" key="1">
    <citation type="journal article" name="Insects">
        <title>Tracking the Distribution and Burst of Nuclear Mitochondrial DNA Sequences (NUMTs) in Fig Wasp Genomes.</title>
        <authorList>
            <person name="Wang J.X."/>
            <person name="Liu J."/>
            <person name="Miao Y.H."/>
            <person name="Huang D.W."/>
            <person name="Xiao J.H."/>
        </authorList>
    </citation>
    <scope>NUCLEOTIDE SEQUENCE</scope>
</reference>
<dbReference type="InterPro" id="IPR001694">
    <property type="entry name" value="NADH_UbQ_OxRdtase_su1/FPO"/>
</dbReference>
<dbReference type="GO" id="GO:0003954">
    <property type="term" value="F:NADH dehydrogenase activity"/>
    <property type="evidence" value="ECO:0007669"/>
    <property type="project" value="TreeGrafter"/>
</dbReference>
<keyword evidence="10 13" id="KW-0496">Mitochondrion</keyword>
<feature type="transmembrane region" description="Helical" evidence="14">
    <location>
        <begin position="145"/>
        <end position="168"/>
    </location>
</feature>
<gene>
    <name evidence="15" type="primary">ND1</name>
</gene>
<comment type="catalytic activity">
    <reaction evidence="13">
        <text>a ubiquinone + NADH + 5 H(+)(in) = a ubiquinol + NAD(+) + 4 H(+)(out)</text>
        <dbReference type="Rhea" id="RHEA:29091"/>
        <dbReference type="Rhea" id="RHEA-COMP:9565"/>
        <dbReference type="Rhea" id="RHEA-COMP:9566"/>
        <dbReference type="ChEBI" id="CHEBI:15378"/>
        <dbReference type="ChEBI" id="CHEBI:16389"/>
        <dbReference type="ChEBI" id="CHEBI:17976"/>
        <dbReference type="ChEBI" id="CHEBI:57540"/>
        <dbReference type="ChEBI" id="CHEBI:57945"/>
        <dbReference type="EC" id="7.1.1.2"/>
    </reaction>
</comment>
<evidence type="ECO:0000256" key="3">
    <source>
        <dbReference type="ARBA" id="ARBA00010535"/>
    </source>
</evidence>
<keyword evidence="11 14" id="KW-0472">Membrane</keyword>
<dbReference type="AlphaFoldDB" id="A0A8A2F8M5"/>
<dbReference type="EMBL" id="MT947596">
    <property type="protein sequence ID" value="QSV12556.1"/>
    <property type="molecule type" value="Genomic_DNA"/>
</dbReference>
<dbReference type="GO" id="GO:0009060">
    <property type="term" value="P:aerobic respiration"/>
    <property type="evidence" value="ECO:0007669"/>
    <property type="project" value="TreeGrafter"/>
</dbReference>
<evidence type="ECO:0000256" key="6">
    <source>
        <dbReference type="ARBA" id="ARBA00022692"/>
    </source>
</evidence>
<evidence type="ECO:0000256" key="12">
    <source>
        <dbReference type="RuleBase" id="RU000471"/>
    </source>
</evidence>
<evidence type="ECO:0000256" key="7">
    <source>
        <dbReference type="ARBA" id="ARBA00022792"/>
    </source>
</evidence>
<feature type="transmembrane region" description="Helical" evidence="14">
    <location>
        <begin position="175"/>
        <end position="196"/>
    </location>
</feature>
<dbReference type="InterPro" id="IPR018086">
    <property type="entry name" value="NADH_UbQ_OxRdtase_su1_CS"/>
</dbReference>
<evidence type="ECO:0000256" key="1">
    <source>
        <dbReference type="ARBA" id="ARBA00003257"/>
    </source>
</evidence>
<keyword evidence="8 14" id="KW-1133">Transmembrane helix</keyword>
<dbReference type="Pfam" id="PF00146">
    <property type="entry name" value="NADHdh"/>
    <property type="match status" value="1"/>
</dbReference>
<feature type="transmembrane region" description="Helical" evidence="14">
    <location>
        <begin position="255"/>
        <end position="271"/>
    </location>
</feature>
<keyword evidence="7" id="KW-0999">Mitochondrion inner membrane</keyword>
<feature type="transmembrane region" description="Helical" evidence="14">
    <location>
        <begin position="7"/>
        <end position="28"/>
    </location>
</feature>
<evidence type="ECO:0000256" key="13">
    <source>
        <dbReference type="RuleBase" id="RU000473"/>
    </source>
</evidence>
<evidence type="ECO:0000256" key="4">
    <source>
        <dbReference type="ARBA" id="ARBA00021009"/>
    </source>
</evidence>
<keyword evidence="6 12" id="KW-0812">Transmembrane</keyword>
<dbReference type="PANTHER" id="PTHR11432:SF3">
    <property type="entry name" value="NADH-UBIQUINONE OXIDOREDUCTASE CHAIN 1"/>
    <property type="match status" value="1"/>
</dbReference>
<dbReference type="GO" id="GO:0005743">
    <property type="term" value="C:mitochondrial inner membrane"/>
    <property type="evidence" value="ECO:0007669"/>
    <property type="project" value="UniProtKB-SubCell"/>
</dbReference>
<evidence type="ECO:0000256" key="14">
    <source>
        <dbReference type="SAM" id="Phobius"/>
    </source>
</evidence>
<keyword evidence="5" id="KW-0813">Transport</keyword>